<comment type="similarity">
    <text evidence="2 6">Belongs to the DP1 family.</text>
</comment>
<evidence type="ECO:0000256" key="3">
    <source>
        <dbReference type="ARBA" id="ARBA00022692"/>
    </source>
</evidence>
<name>A0A0B2VCD0_TOXCA</name>
<evidence type="ECO:0000256" key="2">
    <source>
        <dbReference type="ARBA" id="ARBA00008573"/>
    </source>
</evidence>
<dbReference type="PANTHER" id="PTHR12300">
    <property type="entry name" value="HVA22-LIKE PROTEINS"/>
    <property type="match status" value="1"/>
</dbReference>
<reference evidence="7 8" key="1">
    <citation type="submission" date="2014-11" db="EMBL/GenBank/DDBJ databases">
        <title>Genetic blueprint of the zoonotic pathogen Toxocara canis.</title>
        <authorList>
            <person name="Zhu X.-Q."/>
            <person name="Korhonen P.K."/>
            <person name="Cai H."/>
            <person name="Young N.D."/>
            <person name="Nejsum P."/>
            <person name="von Samson-Himmelstjerna G."/>
            <person name="Boag P.R."/>
            <person name="Tan P."/>
            <person name="Li Q."/>
            <person name="Min J."/>
            <person name="Yang Y."/>
            <person name="Wang X."/>
            <person name="Fang X."/>
            <person name="Hall R.S."/>
            <person name="Hofmann A."/>
            <person name="Sternberg P.W."/>
            <person name="Jex A.R."/>
            <person name="Gasser R.B."/>
        </authorList>
    </citation>
    <scope>NUCLEOTIDE SEQUENCE [LARGE SCALE GENOMIC DNA]</scope>
    <source>
        <strain evidence="7">PN_DK_2014</strain>
    </source>
</reference>
<dbReference type="EMBL" id="JPKZ01001947">
    <property type="protein sequence ID" value="KHN79129.1"/>
    <property type="molecule type" value="Genomic_DNA"/>
</dbReference>
<evidence type="ECO:0000256" key="1">
    <source>
        <dbReference type="ARBA" id="ARBA00004141"/>
    </source>
</evidence>
<dbReference type="Proteomes" id="UP000031036">
    <property type="component" value="Unassembled WGS sequence"/>
</dbReference>
<dbReference type="OrthoDB" id="3308at2759"/>
<keyword evidence="4 6" id="KW-1133">Transmembrane helix</keyword>
<comment type="caution">
    <text evidence="7">The sequence shown here is derived from an EMBL/GenBank/DDBJ whole genome shotgun (WGS) entry which is preliminary data.</text>
</comment>
<feature type="transmembrane region" description="Helical" evidence="6">
    <location>
        <begin position="127"/>
        <end position="144"/>
    </location>
</feature>
<comment type="subcellular location">
    <subcellularLocation>
        <location evidence="1 6">Membrane</location>
        <topology evidence="1 6">Multi-pass membrane protein</topology>
    </subcellularLocation>
</comment>
<keyword evidence="5 6" id="KW-0472">Membrane</keyword>
<evidence type="ECO:0000313" key="7">
    <source>
        <dbReference type="EMBL" id="KHN79129.1"/>
    </source>
</evidence>
<dbReference type="InterPro" id="IPR009346">
    <property type="entry name" value="GRIM-19"/>
</dbReference>
<sequence length="356" mass="41648">MPVPQAVQKALDDVDKKLHEDNAVTKVLEQVESKTGVKRLHIVAGFVAIQMLYLIFGSAAELMCNVIGFLYPAYVSMHLLADRNSGFIRVKAIETAGKDDDTQWLTYWVVFALLSVFEFFSESFTQYFPVYWLFKCAFLLYLYLPMTQGAQKIYYHFIQPFVLKHQASIDKRIGRVAEKVADAIDGVMGTHYKQEMPPAGGYRKFNWNRTFPKTVWRPGVVVGVVFGASVYGVFQAFANKKRIMTEKFEDVDIQSAMEPFLTAERDRHWLRLLKKNRDLENEVMKDVPGWKTGTWYGEPVYFTLGDKWWDPSMDEVFAHSEHHTLMKEHMWRHHSEYAAPKFYDRWIPKFIDKYNW</sequence>
<dbReference type="InterPro" id="IPR004345">
    <property type="entry name" value="TB2_DP1_HVA22"/>
</dbReference>
<keyword evidence="8" id="KW-1185">Reference proteome</keyword>
<evidence type="ECO:0000256" key="6">
    <source>
        <dbReference type="RuleBase" id="RU362006"/>
    </source>
</evidence>
<evidence type="ECO:0000256" key="5">
    <source>
        <dbReference type="ARBA" id="ARBA00023136"/>
    </source>
</evidence>
<comment type="caution">
    <text evidence="6">Lacks conserved residue(s) required for the propagation of feature annotation.</text>
</comment>
<evidence type="ECO:0000256" key="4">
    <source>
        <dbReference type="ARBA" id="ARBA00022989"/>
    </source>
</evidence>
<keyword evidence="7" id="KW-0675">Receptor</keyword>
<dbReference type="Pfam" id="PF06212">
    <property type="entry name" value="GRIM-19"/>
    <property type="match status" value="1"/>
</dbReference>
<dbReference type="STRING" id="6265.A0A0B2VCD0"/>
<keyword evidence="3 6" id="KW-0812">Transmembrane</keyword>
<protein>
    <recommendedName>
        <fullName evidence="6">Receptor expression-enhancing protein</fullName>
    </recommendedName>
</protein>
<gene>
    <name evidence="7" type="primary">Reep5</name>
    <name evidence="7" type="ORF">Tcan_14490</name>
</gene>
<dbReference type="PANTHER" id="PTHR12300:SF161">
    <property type="entry name" value="RECEPTOR EXPRESSION-ENHANCING PROTEIN"/>
    <property type="match status" value="1"/>
</dbReference>
<evidence type="ECO:0000313" key="8">
    <source>
        <dbReference type="Proteomes" id="UP000031036"/>
    </source>
</evidence>
<feature type="transmembrane region" description="Helical" evidence="6">
    <location>
        <begin position="104"/>
        <end position="120"/>
    </location>
</feature>
<proteinExistence type="inferred from homology"/>
<feature type="transmembrane region" description="Helical" evidence="6">
    <location>
        <begin position="42"/>
        <end position="71"/>
    </location>
</feature>
<dbReference type="Pfam" id="PF03134">
    <property type="entry name" value="TB2_DP1_HVA22"/>
    <property type="match status" value="1"/>
</dbReference>
<dbReference type="AlphaFoldDB" id="A0A0B2VCD0"/>
<feature type="transmembrane region" description="Helical" evidence="6">
    <location>
        <begin position="215"/>
        <end position="234"/>
    </location>
</feature>
<dbReference type="GO" id="GO:0016020">
    <property type="term" value="C:membrane"/>
    <property type="evidence" value="ECO:0007669"/>
    <property type="project" value="UniProtKB-SubCell"/>
</dbReference>
<accession>A0A0B2VCD0</accession>
<organism evidence="7 8">
    <name type="scientific">Toxocara canis</name>
    <name type="common">Canine roundworm</name>
    <dbReference type="NCBI Taxonomy" id="6265"/>
    <lineage>
        <taxon>Eukaryota</taxon>
        <taxon>Metazoa</taxon>
        <taxon>Ecdysozoa</taxon>
        <taxon>Nematoda</taxon>
        <taxon>Chromadorea</taxon>
        <taxon>Rhabditida</taxon>
        <taxon>Spirurina</taxon>
        <taxon>Ascaridomorpha</taxon>
        <taxon>Ascaridoidea</taxon>
        <taxon>Toxocaridae</taxon>
        <taxon>Toxocara</taxon>
    </lineage>
</organism>